<evidence type="ECO:0000313" key="2">
    <source>
        <dbReference type="Proteomes" id="UP001283361"/>
    </source>
</evidence>
<protein>
    <submittedName>
        <fullName evidence="1">Uncharacterized protein</fullName>
    </submittedName>
</protein>
<organism evidence="1 2">
    <name type="scientific">Elysia crispata</name>
    <name type="common">lettuce slug</name>
    <dbReference type="NCBI Taxonomy" id="231223"/>
    <lineage>
        <taxon>Eukaryota</taxon>
        <taxon>Metazoa</taxon>
        <taxon>Spiralia</taxon>
        <taxon>Lophotrochozoa</taxon>
        <taxon>Mollusca</taxon>
        <taxon>Gastropoda</taxon>
        <taxon>Heterobranchia</taxon>
        <taxon>Euthyneura</taxon>
        <taxon>Panpulmonata</taxon>
        <taxon>Sacoglossa</taxon>
        <taxon>Placobranchoidea</taxon>
        <taxon>Plakobranchidae</taxon>
        <taxon>Elysia</taxon>
    </lineage>
</organism>
<dbReference type="EMBL" id="JAWDGP010003216">
    <property type="protein sequence ID" value="KAK3776432.1"/>
    <property type="molecule type" value="Genomic_DNA"/>
</dbReference>
<dbReference type="Proteomes" id="UP001283361">
    <property type="component" value="Unassembled WGS sequence"/>
</dbReference>
<proteinExistence type="predicted"/>
<comment type="caution">
    <text evidence="1">The sequence shown here is derived from an EMBL/GenBank/DDBJ whole genome shotgun (WGS) entry which is preliminary data.</text>
</comment>
<sequence length="76" mass="8128">MNQVLSVAPHPGRGAPYHQLPIISDRVQQDNTAHLTSLVTGVTSQPTVQVSRHCLVLPGIVSSLQLDIAGCHWPLA</sequence>
<reference evidence="1" key="1">
    <citation type="journal article" date="2023" name="G3 (Bethesda)">
        <title>A reference genome for the long-term kleptoplast-retaining sea slug Elysia crispata morphotype clarki.</title>
        <authorList>
            <person name="Eastman K.E."/>
            <person name="Pendleton A.L."/>
            <person name="Shaikh M.A."/>
            <person name="Suttiyut T."/>
            <person name="Ogas R."/>
            <person name="Tomko P."/>
            <person name="Gavelis G."/>
            <person name="Widhalm J.R."/>
            <person name="Wisecaver J.H."/>
        </authorList>
    </citation>
    <scope>NUCLEOTIDE SEQUENCE</scope>
    <source>
        <strain evidence="1">ECLA1</strain>
    </source>
</reference>
<dbReference type="AlphaFoldDB" id="A0AAE1DN32"/>
<name>A0AAE1DN32_9GAST</name>
<gene>
    <name evidence="1" type="ORF">RRG08_023784</name>
</gene>
<accession>A0AAE1DN32</accession>
<keyword evidence="2" id="KW-1185">Reference proteome</keyword>
<evidence type="ECO:0000313" key="1">
    <source>
        <dbReference type="EMBL" id="KAK3776432.1"/>
    </source>
</evidence>